<proteinExistence type="predicted"/>
<dbReference type="Proteomes" id="UP000035352">
    <property type="component" value="Chromosome"/>
</dbReference>
<dbReference type="Gene3D" id="2.115.10.20">
    <property type="entry name" value="Glycosyl hydrolase domain, family 43"/>
    <property type="match status" value="1"/>
</dbReference>
<reference evidence="1 2" key="1">
    <citation type="submission" date="2015-05" db="EMBL/GenBank/DDBJ databases">
        <authorList>
            <person name="Tang B."/>
            <person name="Yu Y."/>
        </authorList>
    </citation>
    <scope>NUCLEOTIDE SEQUENCE [LARGE SCALE GENOMIC DNA]</scope>
    <source>
        <strain evidence="1 2">DSM 7029</strain>
    </source>
</reference>
<keyword evidence="2" id="KW-1185">Reference proteome</keyword>
<evidence type="ECO:0000313" key="2">
    <source>
        <dbReference type="Proteomes" id="UP000035352"/>
    </source>
</evidence>
<organism evidence="1 2">
    <name type="scientific">Caldimonas brevitalea</name>
    <dbReference type="NCBI Taxonomy" id="413882"/>
    <lineage>
        <taxon>Bacteria</taxon>
        <taxon>Pseudomonadati</taxon>
        <taxon>Pseudomonadota</taxon>
        <taxon>Betaproteobacteria</taxon>
        <taxon>Burkholderiales</taxon>
        <taxon>Sphaerotilaceae</taxon>
        <taxon>Caldimonas</taxon>
    </lineage>
</organism>
<evidence type="ECO:0000313" key="1">
    <source>
        <dbReference type="EMBL" id="AKJ29837.1"/>
    </source>
</evidence>
<dbReference type="AlphaFoldDB" id="A0A0G3BKD3"/>
<dbReference type="STRING" id="413882.AAW51_3146"/>
<dbReference type="EMBL" id="CP011371">
    <property type="protein sequence ID" value="AKJ29837.1"/>
    <property type="molecule type" value="Genomic_DNA"/>
</dbReference>
<accession>A0A0G3BKD3</accession>
<sequence length="393" mass="42356">MSTPAEAGALDVSNADAQAVAEQVGLEAAAAAALESAGAVEWMREGGGGRLRGQRLPSGKTLNLRGLQPQGGTAPGPFTRVATTPLFSEVPGVYPSVYWWWVVRVDGLLAQPRGRYYAYYSTDHDSGNGGIAMAYANSPTGPWTSHGQVFVDTVRTRSPGKGQTETPSVVWDPLIGGLRMFYQQISAVTGGGPAVGVQTTLAATSRDGIAWAVDDSFKIDPNNAWVQAGNGHTGYFMPFVVNRRWVAYSLYGSGDYPHFAIHYADRHLGDWATDPRYLGHWTPWCRMADGVPRYVSWNHAFAVETPSGLMLVALLANYSSGSTPKNARLGVAPLSLDARVPLQPLRQVWAPELAWESGDLRSVTPLVDDGVLYVYYVVKAAGHYNVGCLSHEL</sequence>
<dbReference type="SUPFAM" id="SSF75005">
    <property type="entry name" value="Arabinanase/levansucrase/invertase"/>
    <property type="match status" value="1"/>
</dbReference>
<name>A0A0G3BKD3_9BURK</name>
<dbReference type="KEGG" id="pbh:AAW51_3146"/>
<gene>
    <name evidence="1" type="ORF">AAW51_3146</name>
</gene>
<dbReference type="InterPro" id="IPR023296">
    <property type="entry name" value="Glyco_hydro_beta-prop_sf"/>
</dbReference>
<protein>
    <submittedName>
        <fullName evidence="1">Uncharacterized protein</fullName>
    </submittedName>
</protein>